<gene>
    <name evidence="2" type="ORF">SGFS_018150</name>
</gene>
<name>A0ABM7F3Z7_9ACTN</name>
<proteinExistence type="predicted"/>
<evidence type="ECO:0000313" key="2">
    <source>
        <dbReference type="EMBL" id="BBC30521.1"/>
    </source>
</evidence>
<evidence type="ECO:0000256" key="1">
    <source>
        <dbReference type="SAM" id="MobiDB-lite"/>
    </source>
</evidence>
<keyword evidence="3" id="KW-1185">Reference proteome</keyword>
<accession>A0ABM7F3Z7</accession>
<reference evidence="2 3" key="1">
    <citation type="journal article" date="2010" name="ChemBioChem">
        <title>Cloning and characterization of the biosynthetic gene cluster of 16-membered macrolide antibiotic FD-891: involvement of a dual functional cytochrome P450 monooxygenase catalyzing epoxidation and hydroxylation.</title>
        <authorList>
            <person name="Kudo F."/>
            <person name="Motegi A."/>
            <person name="Mizoue K."/>
            <person name="Eguchi T."/>
        </authorList>
    </citation>
    <scope>NUCLEOTIDE SEQUENCE [LARGE SCALE GENOMIC DNA]</scope>
    <source>
        <strain evidence="2 3">A-8890</strain>
    </source>
</reference>
<dbReference type="EMBL" id="AP018448">
    <property type="protein sequence ID" value="BBC30521.1"/>
    <property type="molecule type" value="Genomic_DNA"/>
</dbReference>
<sequence>MPFRAGCGRGNGGATGVAIEPHSLKDADWDGSGSDAGRPLTASGTGVWRQSAECRVAGDRLTDDEGVHLVGAFVGEHRFQVVRVA</sequence>
<reference evidence="2 3" key="2">
    <citation type="journal article" date="2023" name="ChemBioChem">
        <title>Acyltransferase Domain Exchange between Two Independent Type I Polyketide Synthases in the Same Producer Strain of Macrolide Antibiotics.</title>
        <authorList>
            <person name="Kudo F."/>
            <person name="Kishikawa K."/>
            <person name="Tsuboi K."/>
            <person name="Kido T."/>
            <person name="Usui T."/>
            <person name="Hashimoto J."/>
            <person name="Shin-Ya K."/>
            <person name="Miyanaga A."/>
            <person name="Eguchi T."/>
        </authorList>
    </citation>
    <scope>NUCLEOTIDE SEQUENCE [LARGE SCALE GENOMIC DNA]</scope>
    <source>
        <strain evidence="2 3">A-8890</strain>
    </source>
</reference>
<protein>
    <submittedName>
        <fullName evidence="2">Uncharacterized protein</fullName>
    </submittedName>
</protein>
<evidence type="ECO:0000313" key="3">
    <source>
        <dbReference type="Proteomes" id="UP001321542"/>
    </source>
</evidence>
<organism evidence="2 3">
    <name type="scientific">Streptomyces graminofaciens</name>
    <dbReference type="NCBI Taxonomy" id="68212"/>
    <lineage>
        <taxon>Bacteria</taxon>
        <taxon>Bacillati</taxon>
        <taxon>Actinomycetota</taxon>
        <taxon>Actinomycetes</taxon>
        <taxon>Kitasatosporales</taxon>
        <taxon>Streptomycetaceae</taxon>
        <taxon>Streptomyces</taxon>
    </lineage>
</organism>
<dbReference type="Proteomes" id="UP001321542">
    <property type="component" value="Chromosome"/>
</dbReference>
<feature type="region of interest" description="Disordered" evidence="1">
    <location>
        <begin position="1"/>
        <end position="44"/>
    </location>
</feature>